<dbReference type="AlphaFoldDB" id="A0A0H4VGV8"/>
<protein>
    <submittedName>
        <fullName evidence="2">Uncharacterized protein</fullName>
    </submittedName>
</protein>
<dbReference type="PATRIC" id="fig|1648404.4.peg.2103"/>
<evidence type="ECO:0000313" key="3">
    <source>
        <dbReference type="Proteomes" id="UP000059113"/>
    </source>
</evidence>
<proteinExistence type="predicted"/>
<name>A0A0H4VGV8_9SPHN</name>
<sequence>MYRGDEPFVANTGNQTPFIRWIEERRFAVEYEISDQPQRGYIPERMPIDGETPSQDQDLLPDEWQMQ</sequence>
<evidence type="ECO:0000256" key="1">
    <source>
        <dbReference type="SAM" id="MobiDB-lite"/>
    </source>
</evidence>
<feature type="region of interest" description="Disordered" evidence="1">
    <location>
        <begin position="38"/>
        <end position="67"/>
    </location>
</feature>
<gene>
    <name evidence="2" type="ORF">CP97_10085</name>
</gene>
<dbReference type="STRING" id="1648404.CP97_10085"/>
<dbReference type="KEGG" id="ery:CP97_10085"/>
<evidence type="ECO:0000313" key="2">
    <source>
        <dbReference type="EMBL" id="AKQ42294.1"/>
    </source>
</evidence>
<dbReference type="Proteomes" id="UP000059113">
    <property type="component" value="Chromosome"/>
</dbReference>
<dbReference type="EMBL" id="CP011310">
    <property type="protein sequence ID" value="AKQ42294.1"/>
    <property type="molecule type" value="Genomic_DNA"/>
</dbReference>
<accession>A0A0H4VGV8</accession>
<reference evidence="3" key="2">
    <citation type="submission" date="2015-04" db="EMBL/GenBank/DDBJ databases">
        <title>The complete genome sequence of Erythrobacter sp. s21-N3.</title>
        <authorList>
            <person name="Zhuang L."/>
            <person name="Liu Y."/>
            <person name="Shao Z."/>
        </authorList>
    </citation>
    <scope>NUCLEOTIDE SEQUENCE [LARGE SCALE GENOMIC DNA]</scope>
    <source>
        <strain evidence="3">s21-N3</strain>
    </source>
</reference>
<dbReference type="RefSeq" id="WP_048885826.1">
    <property type="nucleotide sequence ID" value="NZ_CP011310.1"/>
</dbReference>
<keyword evidence="3" id="KW-1185">Reference proteome</keyword>
<organism evidence="2 3">
    <name type="scientific">Aurantiacibacter atlanticus</name>
    <dbReference type="NCBI Taxonomy" id="1648404"/>
    <lineage>
        <taxon>Bacteria</taxon>
        <taxon>Pseudomonadati</taxon>
        <taxon>Pseudomonadota</taxon>
        <taxon>Alphaproteobacteria</taxon>
        <taxon>Sphingomonadales</taxon>
        <taxon>Erythrobacteraceae</taxon>
        <taxon>Aurantiacibacter</taxon>
    </lineage>
</organism>
<reference evidence="2 3" key="1">
    <citation type="journal article" date="2015" name="Int. J. Syst. Evol. Microbiol.">
        <title>Erythrobacter atlanticus sp. nov., a bacterium from ocean sediment able to degrade polycyclic aromatic hydrocarbons.</title>
        <authorList>
            <person name="Zhuang L."/>
            <person name="Liu Y."/>
            <person name="Wang L."/>
            <person name="Wang W."/>
            <person name="Shao Z."/>
        </authorList>
    </citation>
    <scope>NUCLEOTIDE SEQUENCE [LARGE SCALE GENOMIC DNA]</scope>
    <source>
        <strain evidence="3">s21-N3</strain>
    </source>
</reference>